<name>A0A9W9SDQ9_9EURO</name>
<reference evidence="2" key="1">
    <citation type="submission" date="2022-12" db="EMBL/GenBank/DDBJ databases">
        <authorList>
            <person name="Petersen C."/>
        </authorList>
    </citation>
    <scope>NUCLEOTIDE SEQUENCE</scope>
    <source>
        <strain evidence="2">IBT 29677</strain>
    </source>
</reference>
<evidence type="ECO:0000313" key="2">
    <source>
        <dbReference type="EMBL" id="KAJ5376490.1"/>
    </source>
</evidence>
<protein>
    <submittedName>
        <fullName evidence="2">Killer toxin alpha/beta</fullName>
    </submittedName>
</protein>
<comment type="caution">
    <text evidence="2">The sequence shown here is derived from an EMBL/GenBank/DDBJ whole genome shotgun (WGS) entry which is preliminary data.</text>
</comment>
<reference evidence="2" key="2">
    <citation type="journal article" date="2023" name="IMA Fungus">
        <title>Comparative genomic study of the Penicillium genus elucidates a diverse pangenome and 15 lateral gene transfer events.</title>
        <authorList>
            <person name="Petersen C."/>
            <person name="Sorensen T."/>
            <person name="Nielsen M.R."/>
            <person name="Sondergaard T.E."/>
            <person name="Sorensen J.L."/>
            <person name="Fitzpatrick D.A."/>
            <person name="Frisvad J.C."/>
            <person name="Nielsen K.L."/>
        </authorList>
    </citation>
    <scope>NUCLEOTIDE SEQUENCE</scope>
    <source>
        <strain evidence="2">IBT 29677</strain>
    </source>
</reference>
<accession>A0A9W9SDQ9</accession>
<dbReference type="EMBL" id="JAPZBU010000012">
    <property type="protein sequence ID" value="KAJ5376490.1"/>
    <property type="molecule type" value="Genomic_DNA"/>
</dbReference>
<gene>
    <name evidence="2" type="ORF">N7509_013376</name>
</gene>
<dbReference type="Proteomes" id="UP001147747">
    <property type="component" value="Unassembled WGS sequence"/>
</dbReference>
<keyword evidence="3" id="KW-1185">Reference proteome</keyword>
<feature type="chain" id="PRO_5040931907" evidence="1">
    <location>
        <begin position="22"/>
        <end position="130"/>
    </location>
</feature>
<dbReference type="GeneID" id="81376993"/>
<evidence type="ECO:0000256" key="1">
    <source>
        <dbReference type="SAM" id="SignalP"/>
    </source>
</evidence>
<organism evidence="2 3">
    <name type="scientific">Penicillium cosmopolitanum</name>
    <dbReference type="NCBI Taxonomy" id="1131564"/>
    <lineage>
        <taxon>Eukaryota</taxon>
        <taxon>Fungi</taxon>
        <taxon>Dikarya</taxon>
        <taxon>Ascomycota</taxon>
        <taxon>Pezizomycotina</taxon>
        <taxon>Eurotiomycetes</taxon>
        <taxon>Eurotiomycetidae</taxon>
        <taxon>Eurotiales</taxon>
        <taxon>Aspergillaceae</taxon>
        <taxon>Penicillium</taxon>
    </lineage>
</organism>
<proteinExistence type="predicted"/>
<feature type="signal peptide" evidence="1">
    <location>
        <begin position="1"/>
        <end position="21"/>
    </location>
</feature>
<dbReference type="AlphaFoldDB" id="A0A9W9SDQ9"/>
<keyword evidence="1" id="KW-0732">Signal</keyword>
<evidence type="ECO:0000313" key="3">
    <source>
        <dbReference type="Proteomes" id="UP001147747"/>
    </source>
</evidence>
<dbReference type="RefSeq" id="XP_056481520.1">
    <property type="nucleotide sequence ID" value="XM_056638013.1"/>
</dbReference>
<sequence>MFVFNALVLGAGILTALPAAAATGQAQNGSSIYQARFALHNHSTPLFQNVTGVSANPMVRALQSHNSSENIRYWCFGSRYIIFLESNSSIYRPVFVAILQMNVGPIPVYQTATLRLNVESIQRADLSLAP</sequence>